<evidence type="ECO:0000256" key="2">
    <source>
        <dbReference type="SAM" id="SignalP"/>
    </source>
</evidence>
<feature type="chain" id="PRO_5025429539" evidence="2">
    <location>
        <begin position="20"/>
        <end position="345"/>
    </location>
</feature>
<dbReference type="GO" id="GO:0019863">
    <property type="term" value="F:IgE binding"/>
    <property type="evidence" value="ECO:0007669"/>
    <property type="project" value="InterPro"/>
</dbReference>
<sequence length="345" mass="35744">MRYTSAVVLSTLAVGQAAAAHNRHASFHARREASKRDADPVPVDWNAISYDLSAVDWSSVFASDKAAKPTAAPEQKKPEQKQPEPVVAKPTPTPEAKKESAPTPAASSPKPAESSKAAAPSVSKPDLKEKVENLVGDLMANVASISSAIDAKIGINDKANNGGLWVGKDSDWGMDVTNNGDDAVFYCWQKNGFAGMSINVNAPAISVGIKSGQTVSISAAAGTSGACAPATMKTPKSNFGGVKNTWAEFTFGDAGRKIMGVFNVSKNVNMKGCDISMKGATCTSDKATCIFQCQDENAESCEFGYNLVNCSASNGGGGGYDPIMGGVGGGCNMPESGERIKVSFA</sequence>
<dbReference type="EMBL" id="MU006228">
    <property type="protein sequence ID" value="KAF2825395.1"/>
    <property type="molecule type" value="Genomic_DNA"/>
</dbReference>
<feature type="signal peptide" evidence="2">
    <location>
        <begin position="1"/>
        <end position="19"/>
    </location>
</feature>
<keyword evidence="2" id="KW-0732">Signal</keyword>
<dbReference type="OrthoDB" id="5320938at2759"/>
<dbReference type="Pfam" id="PF25312">
    <property type="entry name" value="Allergen_Asp_f_4"/>
    <property type="match status" value="1"/>
</dbReference>
<feature type="compositionally biased region" description="Low complexity" evidence="1">
    <location>
        <begin position="101"/>
        <end position="124"/>
    </location>
</feature>
<dbReference type="GO" id="GO:0005576">
    <property type="term" value="C:extracellular region"/>
    <property type="evidence" value="ECO:0007669"/>
    <property type="project" value="InterPro"/>
</dbReference>
<accession>A0A6A6ZYK6</accession>
<organism evidence="3 4">
    <name type="scientific">Ophiobolus disseminans</name>
    <dbReference type="NCBI Taxonomy" id="1469910"/>
    <lineage>
        <taxon>Eukaryota</taxon>
        <taxon>Fungi</taxon>
        <taxon>Dikarya</taxon>
        <taxon>Ascomycota</taxon>
        <taxon>Pezizomycotina</taxon>
        <taxon>Dothideomycetes</taxon>
        <taxon>Pleosporomycetidae</taxon>
        <taxon>Pleosporales</taxon>
        <taxon>Pleosporineae</taxon>
        <taxon>Phaeosphaeriaceae</taxon>
        <taxon>Ophiobolus</taxon>
    </lineage>
</organism>
<feature type="region of interest" description="Disordered" evidence="1">
    <location>
        <begin position="64"/>
        <end position="125"/>
    </location>
</feature>
<gene>
    <name evidence="3" type="ORF">CC86DRAFT_325470</name>
</gene>
<dbReference type="AlphaFoldDB" id="A0A6A6ZYK6"/>
<proteinExistence type="predicted"/>
<evidence type="ECO:0000313" key="4">
    <source>
        <dbReference type="Proteomes" id="UP000799424"/>
    </source>
</evidence>
<keyword evidence="4" id="KW-1185">Reference proteome</keyword>
<reference evidence="3" key="1">
    <citation type="journal article" date="2020" name="Stud. Mycol.">
        <title>101 Dothideomycetes genomes: a test case for predicting lifestyles and emergence of pathogens.</title>
        <authorList>
            <person name="Haridas S."/>
            <person name="Albert R."/>
            <person name="Binder M."/>
            <person name="Bloem J."/>
            <person name="Labutti K."/>
            <person name="Salamov A."/>
            <person name="Andreopoulos B."/>
            <person name="Baker S."/>
            <person name="Barry K."/>
            <person name="Bills G."/>
            <person name="Bluhm B."/>
            <person name="Cannon C."/>
            <person name="Castanera R."/>
            <person name="Culley D."/>
            <person name="Daum C."/>
            <person name="Ezra D."/>
            <person name="Gonzalez J."/>
            <person name="Henrissat B."/>
            <person name="Kuo A."/>
            <person name="Liang C."/>
            <person name="Lipzen A."/>
            <person name="Lutzoni F."/>
            <person name="Magnuson J."/>
            <person name="Mondo S."/>
            <person name="Nolan M."/>
            <person name="Ohm R."/>
            <person name="Pangilinan J."/>
            <person name="Park H.-J."/>
            <person name="Ramirez L."/>
            <person name="Alfaro M."/>
            <person name="Sun H."/>
            <person name="Tritt A."/>
            <person name="Yoshinaga Y."/>
            <person name="Zwiers L.-H."/>
            <person name="Turgeon B."/>
            <person name="Goodwin S."/>
            <person name="Spatafora J."/>
            <person name="Crous P."/>
            <person name="Grigoriev I."/>
        </authorList>
    </citation>
    <scope>NUCLEOTIDE SEQUENCE</scope>
    <source>
        <strain evidence="3">CBS 113818</strain>
    </source>
</reference>
<evidence type="ECO:0000313" key="3">
    <source>
        <dbReference type="EMBL" id="KAF2825395.1"/>
    </source>
</evidence>
<name>A0A6A6ZYK6_9PLEO</name>
<dbReference type="InterPro" id="IPR038903">
    <property type="entry name" value="Allergen_Asp_f_4"/>
</dbReference>
<dbReference type="Proteomes" id="UP000799424">
    <property type="component" value="Unassembled WGS sequence"/>
</dbReference>
<evidence type="ECO:0000256" key="1">
    <source>
        <dbReference type="SAM" id="MobiDB-lite"/>
    </source>
</evidence>
<protein>
    <submittedName>
        <fullName evidence="3">Uncharacterized protein</fullName>
    </submittedName>
</protein>